<proteinExistence type="predicted"/>
<dbReference type="EMBL" id="JBEPLY010000005">
    <property type="protein sequence ID" value="MET3599949.1"/>
    <property type="molecule type" value="Genomic_DNA"/>
</dbReference>
<evidence type="ECO:0000313" key="3">
    <source>
        <dbReference type="Proteomes" id="UP001549164"/>
    </source>
</evidence>
<gene>
    <name evidence="2" type="ORF">ABID12_001889</name>
</gene>
<feature type="chain" id="PRO_5045099821" evidence="1">
    <location>
        <begin position="21"/>
        <end position="117"/>
    </location>
</feature>
<sequence>MKKLILASAVLMLAAGTAAAQEPINRYDIQNMTCNQVHGILASQGAAILRYPAPSGSGRTLYDRYVSSPAVCFAQGGHAVQRVVPTSDTNACPTLSCKPGPPECDDMALGLFYCDDD</sequence>
<dbReference type="RefSeq" id="WP_354434009.1">
    <property type="nucleotide sequence ID" value="NZ_JBEPLY010000005.1"/>
</dbReference>
<keyword evidence="1" id="KW-0732">Signal</keyword>
<protein>
    <submittedName>
        <fullName evidence="2">Uncharacterized protein</fullName>
    </submittedName>
</protein>
<organism evidence="2 3">
    <name type="scientific">Martelella mangrovi</name>
    <dbReference type="NCBI Taxonomy" id="1397477"/>
    <lineage>
        <taxon>Bacteria</taxon>
        <taxon>Pseudomonadati</taxon>
        <taxon>Pseudomonadota</taxon>
        <taxon>Alphaproteobacteria</taxon>
        <taxon>Hyphomicrobiales</taxon>
        <taxon>Aurantimonadaceae</taxon>
        <taxon>Martelella</taxon>
    </lineage>
</organism>
<keyword evidence="3" id="KW-1185">Reference proteome</keyword>
<evidence type="ECO:0000313" key="2">
    <source>
        <dbReference type="EMBL" id="MET3599949.1"/>
    </source>
</evidence>
<evidence type="ECO:0000256" key="1">
    <source>
        <dbReference type="SAM" id="SignalP"/>
    </source>
</evidence>
<accession>A0ABV2IBH4</accession>
<comment type="caution">
    <text evidence="2">The sequence shown here is derived from an EMBL/GenBank/DDBJ whole genome shotgun (WGS) entry which is preliminary data.</text>
</comment>
<dbReference type="Proteomes" id="UP001549164">
    <property type="component" value="Unassembled WGS sequence"/>
</dbReference>
<reference evidence="2 3" key="1">
    <citation type="submission" date="2024-06" db="EMBL/GenBank/DDBJ databases">
        <title>Genomic Encyclopedia of Type Strains, Phase IV (KMG-IV): sequencing the most valuable type-strain genomes for metagenomic binning, comparative biology and taxonomic classification.</title>
        <authorList>
            <person name="Goeker M."/>
        </authorList>
    </citation>
    <scope>NUCLEOTIDE SEQUENCE [LARGE SCALE GENOMIC DNA]</scope>
    <source>
        <strain evidence="2 3">DSM 28102</strain>
    </source>
</reference>
<feature type="signal peptide" evidence="1">
    <location>
        <begin position="1"/>
        <end position="20"/>
    </location>
</feature>
<name>A0ABV2IBH4_9HYPH</name>